<name>A0A9D1GRC7_9MOLU</name>
<dbReference type="Proteomes" id="UP000886758">
    <property type="component" value="Unassembled WGS sequence"/>
</dbReference>
<dbReference type="EMBL" id="DVLF01000102">
    <property type="protein sequence ID" value="HIT50033.1"/>
    <property type="molecule type" value="Genomic_DNA"/>
</dbReference>
<proteinExistence type="predicted"/>
<organism evidence="1 2">
    <name type="scientific">Candidatus Pelethenecus faecipullorum</name>
    <dbReference type="NCBI Taxonomy" id="2840900"/>
    <lineage>
        <taxon>Bacteria</taxon>
        <taxon>Bacillati</taxon>
        <taxon>Mycoplasmatota</taxon>
        <taxon>Mollicutes</taxon>
        <taxon>Candidatus Pelethenecus</taxon>
    </lineage>
</organism>
<comment type="caution">
    <text evidence="1">The sequence shown here is derived from an EMBL/GenBank/DDBJ whole genome shotgun (WGS) entry which is preliminary data.</text>
</comment>
<protein>
    <recommendedName>
        <fullName evidence="3">Flavodoxin domain-containing protein</fullName>
    </recommendedName>
</protein>
<reference evidence="1" key="1">
    <citation type="submission" date="2020-10" db="EMBL/GenBank/DDBJ databases">
        <authorList>
            <person name="Gilroy R."/>
        </authorList>
    </citation>
    <scope>NUCLEOTIDE SEQUENCE</scope>
    <source>
        <strain evidence="1">ChiW17-6978</strain>
    </source>
</reference>
<sequence length="173" mass="20269">MLDAILYHSVCGHTKKYALALSERLNVPAYSLKEAKKKLSKGSSVLFMSWICEDQLVRFERLIRYQVVAAIGVGIMPKTLEYTEKIKNESFLYCPFFYLRGGIRRKKLSFFKRLSLRSIANDLSFKLLEKRIQPEEVDVLDAILHDLDYSDISDLNEFLNWYDQKSEQENWIA</sequence>
<evidence type="ECO:0000313" key="1">
    <source>
        <dbReference type="EMBL" id="HIT50033.1"/>
    </source>
</evidence>
<evidence type="ECO:0000313" key="2">
    <source>
        <dbReference type="Proteomes" id="UP000886758"/>
    </source>
</evidence>
<accession>A0A9D1GRC7</accession>
<gene>
    <name evidence="1" type="ORF">IAD46_03300</name>
</gene>
<reference evidence="1" key="2">
    <citation type="journal article" date="2021" name="PeerJ">
        <title>Extensive microbial diversity within the chicken gut microbiome revealed by metagenomics and culture.</title>
        <authorList>
            <person name="Gilroy R."/>
            <person name="Ravi A."/>
            <person name="Getino M."/>
            <person name="Pursley I."/>
            <person name="Horton D.L."/>
            <person name="Alikhan N.F."/>
            <person name="Baker D."/>
            <person name="Gharbi K."/>
            <person name="Hall N."/>
            <person name="Watson M."/>
            <person name="Adriaenssens E.M."/>
            <person name="Foster-Nyarko E."/>
            <person name="Jarju S."/>
            <person name="Secka A."/>
            <person name="Antonio M."/>
            <person name="Oren A."/>
            <person name="Chaudhuri R.R."/>
            <person name="La Ragione R."/>
            <person name="Hildebrand F."/>
            <person name="Pallen M.J."/>
        </authorList>
    </citation>
    <scope>NUCLEOTIDE SEQUENCE</scope>
    <source>
        <strain evidence="1">ChiW17-6978</strain>
    </source>
</reference>
<evidence type="ECO:0008006" key="3">
    <source>
        <dbReference type="Google" id="ProtNLM"/>
    </source>
</evidence>
<dbReference type="AlphaFoldDB" id="A0A9D1GRC7"/>